<reference evidence="3 4" key="1">
    <citation type="submission" date="2019-07" db="EMBL/GenBank/DDBJ databases">
        <title>Allobacillus sp. nov. SKP isolated from shrimp paste of Euphausiacea.</title>
        <authorList>
            <person name="Kanchanasin P."/>
            <person name="Tanasupawat S."/>
            <person name="Shi W."/>
            <person name="Wu L."/>
            <person name="Ma J."/>
        </authorList>
    </citation>
    <scope>NUCLEOTIDE SEQUENCE [LARGE SCALE GENOMIC DNA]</scope>
    <source>
        <strain evidence="3 4">SKP4-8</strain>
    </source>
</reference>
<dbReference type="RefSeq" id="WP_144088409.1">
    <property type="nucleotide sequence ID" value="NZ_VMHE01000007.1"/>
</dbReference>
<proteinExistence type="inferred from homology"/>
<dbReference type="SUPFAM" id="SSF51735">
    <property type="entry name" value="NAD(P)-binding Rossmann-fold domains"/>
    <property type="match status" value="1"/>
</dbReference>
<evidence type="ECO:0000313" key="4">
    <source>
        <dbReference type="Proteomes" id="UP000316425"/>
    </source>
</evidence>
<name>A0A556PN70_9BACI</name>
<evidence type="ECO:0000256" key="2">
    <source>
        <dbReference type="ARBA" id="ARBA00023002"/>
    </source>
</evidence>
<comment type="similarity">
    <text evidence="1">Belongs to the short-chain dehydrogenases/reductases (SDR) family.</text>
</comment>
<dbReference type="InterPro" id="IPR020904">
    <property type="entry name" value="Sc_DH/Rdtase_CS"/>
</dbReference>
<dbReference type="Gene3D" id="3.40.50.720">
    <property type="entry name" value="NAD(P)-binding Rossmann-like Domain"/>
    <property type="match status" value="1"/>
</dbReference>
<dbReference type="CDD" id="cd05233">
    <property type="entry name" value="SDR_c"/>
    <property type="match status" value="1"/>
</dbReference>
<dbReference type="OrthoDB" id="9803333at2"/>
<dbReference type="EMBL" id="VMHE01000007">
    <property type="protein sequence ID" value="TSJ65844.1"/>
    <property type="molecule type" value="Genomic_DNA"/>
</dbReference>
<dbReference type="Proteomes" id="UP000316425">
    <property type="component" value="Unassembled WGS sequence"/>
</dbReference>
<keyword evidence="2" id="KW-0560">Oxidoreductase</keyword>
<dbReference type="InterPro" id="IPR002347">
    <property type="entry name" value="SDR_fam"/>
</dbReference>
<dbReference type="AlphaFoldDB" id="A0A556PN70"/>
<dbReference type="GO" id="GO:0016616">
    <property type="term" value="F:oxidoreductase activity, acting on the CH-OH group of donors, NAD or NADP as acceptor"/>
    <property type="evidence" value="ECO:0007669"/>
    <property type="project" value="TreeGrafter"/>
</dbReference>
<comment type="caution">
    <text evidence="3">The sequence shown here is derived from an EMBL/GenBank/DDBJ whole genome shotgun (WGS) entry which is preliminary data.</text>
</comment>
<dbReference type="PRINTS" id="PR00080">
    <property type="entry name" value="SDRFAMILY"/>
</dbReference>
<dbReference type="PROSITE" id="PS00061">
    <property type="entry name" value="ADH_SHORT"/>
    <property type="match status" value="1"/>
</dbReference>
<dbReference type="Pfam" id="PF13561">
    <property type="entry name" value="adh_short_C2"/>
    <property type="match status" value="1"/>
</dbReference>
<gene>
    <name evidence="3" type="ORF">FPQ13_05925</name>
</gene>
<dbReference type="GO" id="GO:0008206">
    <property type="term" value="P:bile acid metabolic process"/>
    <property type="evidence" value="ECO:0007669"/>
    <property type="project" value="UniProtKB-ARBA"/>
</dbReference>
<sequence>MRLKDKVGIVTGGAGGIGRGIALAMAKEGAHIAIVDINEENGQKVLEEINGHTEGMLFIKDISKRENVEDIVEKVVEKFGRLDILVNNAHASKQAPFAETTMDMFDLSFNTGFYPTFNFMQVAYPELKKTKGKVINFASGAGINGQPTQASYAAAKEAIRGITRVAANEWGADDINVNLISPIALTEGVKQWRENFPELYDETINKIPMKRMGDPEKDIGRIAVFLASEDSDYITGQTIMSDGGSTKL</sequence>
<dbReference type="PRINTS" id="PR00081">
    <property type="entry name" value="GDHRDH"/>
</dbReference>
<dbReference type="FunFam" id="3.40.50.720:FF:000084">
    <property type="entry name" value="Short-chain dehydrogenase reductase"/>
    <property type="match status" value="1"/>
</dbReference>
<evidence type="ECO:0000313" key="3">
    <source>
        <dbReference type="EMBL" id="TSJ65844.1"/>
    </source>
</evidence>
<accession>A0A556PN70</accession>
<protein>
    <submittedName>
        <fullName evidence="3">SDR family oxidoreductase</fullName>
    </submittedName>
</protein>
<dbReference type="PANTHER" id="PTHR42760">
    <property type="entry name" value="SHORT-CHAIN DEHYDROGENASES/REDUCTASES FAMILY MEMBER"/>
    <property type="match status" value="1"/>
</dbReference>
<dbReference type="InterPro" id="IPR036291">
    <property type="entry name" value="NAD(P)-bd_dom_sf"/>
</dbReference>
<evidence type="ECO:0000256" key="1">
    <source>
        <dbReference type="ARBA" id="ARBA00006484"/>
    </source>
</evidence>
<organism evidence="3 4">
    <name type="scientific">Allobacillus salarius</name>
    <dbReference type="NCBI Taxonomy" id="1955272"/>
    <lineage>
        <taxon>Bacteria</taxon>
        <taxon>Bacillati</taxon>
        <taxon>Bacillota</taxon>
        <taxon>Bacilli</taxon>
        <taxon>Bacillales</taxon>
        <taxon>Bacillaceae</taxon>
        <taxon>Allobacillus</taxon>
    </lineage>
</organism>
<keyword evidence="4" id="KW-1185">Reference proteome</keyword>